<dbReference type="PROSITE" id="PS00107">
    <property type="entry name" value="PROTEIN_KINASE_ATP"/>
    <property type="match status" value="1"/>
</dbReference>
<proteinExistence type="inferred from homology"/>
<evidence type="ECO:0000259" key="6">
    <source>
        <dbReference type="PROSITE" id="PS50011"/>
    </source>
</evidence>
<comment type="caution">
    <text evidence="7">The sequence shown here is derived from an EMBL/GenBank/DDBJ whole genome shotgun (WGS) entry which is preliminary data.</text>
</comment>
<dbReference type="Gene3D" id="1.10.510.10">
    <property type="entry name" value="Transferase(Phosphotransferase) domain 1"/>
    <property type="match status" value="1"/>
</dbReference>
<evidence type="ECO:0000256" key="3">
    <source>
        <dbReference type="ARBA" id="ARBA00022840"/>
    </source>
</evidence>
<feature type="binding site" evidence="4">
    <location>
        <position position="56"/>
    </location>
    <ligand>
        <name>ATP</name>
        <dbReference type="ChEBI" id="CHEBI:30616"/>
    </ligand>
</feature>
<dbReference type="InterPro" id="IPR008271">
    <property type="entry name" value="Ser/Thr_kinase_AS"/>
</dbReference>
<reference evidence="7 8" key="1">
    <citation type="submission" date="2024-08" db="EMBL/GenBank/DDBJ databases">
        <authorList>
            <person name="Cucini C."/>
            <person name="Frati F."/>
        </authorList>
    </citation>
    <scope>NUCLEOTIDE SEQUENCE [LARGE SCALE GENOMIC DNA]</scope>
</reference>
<evidence type="ECO:0000256" key="5">
    <source>
        <dbReference type="RuleBase" id="RU000304"/>
    </source>
</evidence>
<gene>
    <name evidence="7" type="ORF">ODALV1_LOCUS6114</name>
</gene>
<keyword evidence="5" id="KW-0808">Transferase</keyword>
<dbReference type="PROSITE" id="PS00108">
    <property type="entry name" value="PROTEIN_KINASE_ST"/>
    <property type="match status" value="1"/>
</dbReference>
<keyword evidence="5" id="KW-0723">Serine/threonine-protein kinase</keyword>
<evidence type="ECO:0000313" key="7">
    <source>
        <dbReference type="EMBL" id="CAL8085439.1"/>
    </source>
</evidence>
<accession>A0ABP1Q1I0</accession>
<protein>
    <recommendedName>
        <fullName evidence="1">non-specific serine/threonine protein kinase</fullName>
        <ecNumber evidence="1">2.7.11.1</ecNumber>
    </recommendedName>
</protein>
<feature type="domain" description="Protein kinase" evidence="6">
    <location>
        <begin position="26"/>
        <end position="325"/>
    </location>
</feature>
<dbReference type="Proteomes" id="UP001642540">
    <property type="component" value="Unassembled WGS sequence"/>
</dbReference>
<evidence type="ECO:0000313" key="8">
    <source>
        <dbReference type="Proteomes" id="UP001642540"/>
    </source>
</evidence>
<evidence type="ECO:0000256" key="2">
    <source>
        <dbReference type="ARBA" id="ARBA00022741"/>
    </source>
</evidence>
<keyword evidence="5" id="KW-0418">Kinase</keyword>
<dbReference type="PROSITE" id="PS50011">
    <property type="entry name" value="PROTEIN_KINASE_DOM"/>
    <property type="match status" value="1"/>
</dbReference>
<name>A0ABP1Q1I0_9HEXA</name>
<keyword evidence="3 4" id="KW-0067">ATP-binding</keyword>
<evidence type="ECO:0000256" key="4">
    <source>
        <dbReference type="PROSITE-ProRule" id="PRU10141"/>
    </source>
</evidence>
<dbReference type="Pfam" id="PF00069">
    <property type="entry name" value="Pkinase"/>
    <property type="match status" value="1"/>
</dbReference>
<dbReference type="CDD" id="cd14016">
    <property type="entry name" value="STKc_CK1"/>
    <property type="match status" value="1"/>
</dbReference>
<dbReference type="InterPro" id="IPR000719">
    <property type="entry name" value="Prot_kinase_dom"/>
</dbReference>
<keyword evidence="2 4" id="KW-0547">Nucleotide-binding</keyword>
<dbReference type="InterPro" id="IPR011009">
    <property type="entry name" value="Kinase-like_dom_sf"/>
</dbReference>
<evidence type="ECO:0000256" key="1">
    <source>
        <dbReference type="ARBA" id="ARBA00012513"/>
    </source>
</evidence>
<dbReference type="SMART" id="SM00220">
    <property type="entry name" value="S_TKc"/>
    <property type="match status" value="1"/>
</dbReference>
<comment type="similarity">
    <text evidence="5">Belongs to the protein kinase superfamily.</text>
</comment>
<sequence length="325" mass="38502">MSSSSGSDDELFLSNFIVGDDNIGKYKLVRKLGSGAFGDIYLGVNINEVNDRVAVKLEGLCWPRQFLPYETWVYKILRRFETRGFPQLKWWGQDKERQFNILVLELLGPSLEELFEYCCRKFSLKTVLMLAEQLLQRIECLHRSGFVHRDIKPENVLVGLNRNARQLYMIDLGLAKTYWDPKTQCHIPFREDHNREGVTGTARYASLNAHRGMELSRRDDLETIGHVLVYFLKGSLPWMGIKGQTKKQKYKKIREIKEKTLIGNLCEGLPPEFATYFYYCRGLRFEDIPNYSFLRQLFRKVFKMQGYQLDYQFDWMRDKRRRIRK</sequence>
<dbReference type="SUPFAM" id="SSF56112">
    <property type="entry name" value="Protein kinase-like (PK-like)"/>
    <property type="match status" value="1"/>
</dbReference>
<dbReference type="EMBL" id="CAXLJM020000019">
    <property type="protein sequence ID" value="CAL8085439.1"/>
    <property type="molecule type" value="Genomic_DNA"/>
</dbReference>
<keyword evidence="8" id="KW-1185">Reference proteome</keyword>
<dbReference type="InterPro" id="IPR017441">
    <property type="entry name" value="Protein_kinase_ATP_BS"/>
</dbReference>
<dbReference type="InterPro" id="IPR050235">
    <property type="entry name" value="CK1_Ser-Thr_kinase"/>
</dbReference>
<dbReference type="EC" id="2.7.11.1" evidence="1"/>
<organism evidence="7 8">
    <name type="scientific">Orchesella dallaii</name>
    <dbReference type="NCBI Taxonomy" id="48710"/>
    <lineage>
        <taxon>Eukaryota</taxon>
        <taxon>Metazoa</taxon>
        <taxon>Ecdysozoa</taxon>
        <taxon>Arthropoda</taxon>
        <taxon>Hexapoda</taxon>
        <taxon>Collembola</taxon>
        <taxon>Entomobryomorpha</taxon>
        <taxon>Entomobryoidea</taxon>
        <taxon>Orchesellidae</taxon>
        <taxon>Orchesellinae</taxon>
        <taxon>Orchesella</taxon>
    </lineage>
</organism>
<dbReference type="PANTHER" id="PTHR11909">
    <property type="entry name" value="CASEIN KINASE-RELATED"/>
    <property type="match status" value="1"/>
</dbReference>